<proteinExistence type="predicted"/>
<organism evidence="1 2">
    <name type="scientific">Caerostris extrusa</name>
    <name type="common">Bark spider</name>
    <name type="synonym">Caerostris bankana</name>
    <dbReference type="NCBI Taxonomy" id="172846"/>
    <lineage>
        <taxon>Eukaryota</taxon>
        <taxon>Metazoa</taxon>
        <taxon>Ecdysozoa</taxon>
        <taxon>Arthropoda</taxon>
        <taxon>Chelicerata</taxon>
        <taxon>Arachnida</taxon>
        <taxon>Araneae</taxon>
        <taxon>Araneomorphae</taxon>
        <taxon>Entelegynae</taxon>
        <taxon>Araneoidea</taxon>
        <taxon>Araneidae</taxon>
        <taxon>Caerostris</taxon>
    </lineage>
</organism>
<gene>
    <name evidence="1" type="ORF">CEXT_206551</name>
</gene>
<keyword evidence="2" id="KW-1185">Reference proteome</keyword>
<evidence type="ECO:0000313" key="1">
    <source>
        <dbReference type="EMBL" id="GIX83882.1"/>
    </source>
</evidence>
<name>A0AAV4NGG7_CAEEX</name>
<dbReference type="Proteomes" id="UP001054945">
    <property type="component" value="Unassembled WGS sequence"/>
</dbReference>
<dbReference type="AlphaFoldDB" id="A0AAV4NGG7"/>
<comment type="caution">
    <text evidence="1">The sequence shown here is derived from an EMBL/GenBank/DDBJ whole genome shotgun (WGS) entry which is preliminary data.</text>
</comment>
<protein>
    <submittedName>
        <fullName evidence="1">Uncharacterized protein</fullName>
    </submittedName>
</protein>
<reference evidence="1 2" key="1">
    <citation type="submission" date="2021-06" db="EMBL/GenBank/DDBJ databases">
        <title>Caerostris extrusa draft genome.</title>
        <authorList>
            <person name="Kono N."/>
            <person name="Arakawa K."/>
        </authorList>
    </citation>
    <scope>NUCLEOTIDE SEQUENCE [LARGE SCALE GENOMIC DNA]</scope>
</reference>
<sequence length="91" mass="10079">MTQCTTDSEFGDLLRSSRLRSAVNCCEGQQNGNCASLGAFRSARSFTSRCTLRSCFLPERSPSLNPFNYSCPWTFHKCGNLVDTYPIPPSS</sequence>
<dbReference type="EMBL" id="BPLR01020913">
    <property type="protein sequence ID" value="GIX83882.1"/>
    <property type="molecule type" value="Genomic_DNA"/>
</dbReference>
<accession>A0AAV4NGG7</accession>
<evidence type="ECO:0000313" key="2">
    <source>
        <dbReference type="Proteomes" id="UP001054945"/>
    </source>
</evidence>